<dbReference type="SUPFAM" id="SSF52047">
    <property type="entry name" value="RNI-like"/>
    <property type="match status" value="1"/>
</dbReference>
<reference evidence="3 4" key="1">
    <citation type="submission" date="2015-12" db="EMBL/GenBank/DDBJ databases">
        <title>Draft genome sequence of Moniliophthora roreri, the causal agent of frosty pod rot of cacao.</title>
        <authorList>
            <person name="Aime M.C."/>
            <person name="Diaz-Valderrama J.R."/>
            <person name="Kijpornyongpan T."/>
            <person name="Phillips-Mora W."/>
        </authorList>
    </citation>
    <scope>NUCLEOTIDE SEQUENCE [LARGE SCALE GENOMIC DNA]</scope>
    <source>
        <strain evidence="3 4">MCA 2952</strain>
    </source>
</reference>
<comment type="caution">
    <text evidence="3">The sequence shown here is derived from an EMBL/GenBank/DDBJ whole genome shotgun (WGS) entry which is preliminary data.</text>
</comment>
<evidence type="ECO:0000256" key="1">
    <source>
        <dbReference type="SAM" id="Coils"/>
    </source>
</evidence>
<feature type="region of interest" description="Disordered" evidence="2">
    <location>
        <begin position="542"/>
        <end position="567"/>
    </location>
</feature>
<evidence type="ECO:0000313" key="3">
    <source>
        <dbReference type="EMBL" id="KTB38287.1"/>
    </source>
</evidence>
<dbReference type="EMBL" id="LATX01001771">
    <property type="protein sequence ID" value="KTB38287.1"/>
    <property type="molecule type" value="Genomic_DNA"/>
</dbReference>
<proteinExistence type="predicted"/>
<feature type="compositionally biased region" description="Acidic residues" evidence="2">
    <location>
        <begin position="553"/>
        <end position="567"/>
    </location>
</feature>
<organism evidence="3 4">
    <name type="scientific">Moniliophthora roreri</name>
    <name type="common">Frosty pod rot fungus</name>
    <name type="synonym">Monilia roreri</name>
    <dbReference type="NCBI Taxonomy" id="221103"/>
    <lineage>
        <taxon>Eukaryota</taxon>
        <taxon>Fungi</taxon>
        <taxon>Dikarya</taxon>
        <taxon>Basidiomycota</taxon>
        <taxon>Agaricomycotina</taxon>
        <taxon>Agaricomycetes</taxon>
        <taxon>Agaricomycetidae</taxon>
        <taxon>Agaricales</taxon>
        <taxon>Marasmiineae</taxon>
        <taxon>Marasmiaceae</taxon>
        <taxon>Moniliophthora</taxon>
    </lineage>
</organism>
<evidence type="ECO:0000256" key="2">
    <source>
        <dbReference type="SAM" id="MobiDB-lite"/>
    </source>
</evidence>
<dbReference type="Proteomes" id="UP000054988">
    <property type="component" value="Unassembled WGS sequence"/>
</dbReference>
<keyword evidence="1" id="KW-0175">Coiled coil</keyword>
<dbReference type="AlphaFoldDB" id="A0A0W0FPH7"/>
<protein>
    <submittedName>
        <fullName evidence="3">Uncharacterized protein</fullName>
    </submittedName>
</protein>
<evidence type="ECO:0000313" key="4">
    <source>
        <dbReference type="Proteomes" id="UP000054988"/>
    </source>
</evidence>
<accession>A0A0W0FPH7</accession>
<feature type="coiled-coil region" evidence="1">
    <location>
        <begin position="36"/>
        <end position="70"/>
    </location>
</feature>
<name>A0A0W0FPH7_MONRR</name>
<gene>
    <name evidence="3" type="ORF">WG66_9118</name>
</gene>
<sequence>MVHLSGISRYFTTNDPPSHQDAVIIRHVVQEKADTVSSITDEISSLQKQIQHLSQKREAAQQDLDAHRGLLSSVRKLPLEILGVVFSLCTQRDCTSMTLPNTLKAPMLFCQVSRYWRSAAISNPSLWSTFAIDVYHKPHSFELTRLWLSHSQQLPLALSLTITAPSEAQDMEKPEQHPSLPSIRNSVITLMKNLVIPNFYRCRSFTLRCQAAFDDKLIDAIPAPPTRVPNLEHLDIPLDLPHCPFMFQWCFGLAMSSPRIKHLICGIPSVLQHKSDASSNWNYIETFDLQQMGVSPTEAVRFFAVAPRLKTCVLGLCNWNSGDDLEPEDGPRGIVKHEKLRVLKVYDRADLLGSLLDLITLPKLASLTVSGLVQTGGWPDAQLRNFLERSDCPLQVLNVQDNTIPPENLIGYLSMERIRKSLRDLRLHKTVPMPKRLLEFLTSGDATTSTPAVPNLRTLMCTIDPINQASMFELFVKNRRRANVEKGIMSRLKRIYLTIISPIYGGLVLETPDLSALLEEVEKTGEMDVKVTLYRFSEVLTTTVLPNPPNPPDELEDDEDDDHTYTE</sequence>